<keyword evidence="1" id="KW-0479">Metal-binding</keyword>
<evidence type="ECO:0000313" key="3">
    <source>
        <dbReference type="EMBL" id="MCI14137.1"/>
    </source>
</evidence>
<dbReference type="SUPFAM" id="SSF50630">
    <property type="entry name" value="Acid proteases"/>
    <property type="match status" value="1"/>
</dbReference>
<dbReference type="GO" id="GO:0003676">
    <property type="term" value="F:nucleic acid binding"/>
    <property type="evidence" value="ECO:0007669"/>
    <property type="project" value="InterPro"/>
</dbReference>
<evidence type="ECO:0000313" key="4">
    <source>
        <dbReference type="Proteomes" id="UP000265520"/>
    </source>
</evidence>
<evidence type="ECO:0000256" key="1">
    <source>
        <dbReference type="PROSITE-ProRule" id="PRU00047"/>
    </source>
</evidence>
<dbReference type="Pfam" id="PF00098">
    <property type="entry name" value="zf-CCHC"/>
    <property type="match status" value="2"/>
</dbReference>
<dbReference type="SUPFAM" id="SSF57756">
    <property type="entry name" value="Retrovirus zinc finger-like domains"/>
    <property type="match status" value="1"/>
</dbReference>
<feature type="domain" description="CCHC-type" evidence="2">
    <location>
        <begin position="7"/>
        <end position="23"/>
    </location>
</feature>
<dbReference type="InterPro" id="IPR036875">
    <property type="entry name" value="Znf_CCHC_sf"/>
</dbReference>
<organism evidence="3 4">
    <name type="scientific">Trifolium medium</name>
    <dbReference type="NCBI Taxonomy" id="97028"/>
    <lineage>
        <taxon>Eukaryota</taxon>
        <taxon>Viridiplantae</taxon>
        <taxon>Streptophyta</taxon>
        <taxon>Embryophyta</taxon>
        <taxon>Tracheophyta</taxon>
        <taxon>Spermatophyta</taxon>
        <taxon>Magnoliopsida</taxon>
        <taxon>eudicotyledons</taxon>
        <taxon>Gunneridae</taxon>
        <taxon>Pentapetalae</taxon>
        <taxon>rosids</taxon>
        <taxon>fabids</taxon>
        <taxon>Fabales</taxon>
        <taxon>Fabaceae</taxon>
        <taxon>Papilionoideae</taxon>
        <taxon>50 kb inversion clade</taxon>
        <taxon>NPAAA clade</taxon>
        <taxon>Hologalegina</taxon>
        <taxon>IRL clade</taxon>
        <taxon>Trifolieae</taxon>
        <taxon>Trifolium</taxon>
    </lineage>
</organism>
<proteinExistence type="predicted"/>
<dbReference type="Pfam" id="PF08284">
    <property type="entry name" value="RVP_2"/>
    <property type="match status" value="1"/>
</dbReference>
<dbReference type="SMART" id="SM00343">
    <property type="entry name" value="ZnF_C2HC"/>
    <property type="match status" value="2"/>
</dbReference>
<accession>A0A392PR55</accession>
<name>A0A392PR55_9FABA</name>
<protein>
    <submittedName>
        <fullName evidence="3">Cellular nucleic acid-binding protein</fullName>
    </submittedName>
</protein>
<feature type="non-terminal residue" evidence="3">
    <location>
        <position position="1"/>
    </location>
</feature>
<dbReference type="CDD" id="cd00303">
    <property type="entry name" value="retropepsin_like"/>
    <property type="match status" value="1"/>
</dbReference>
<reference evidence="3 4" key="1">
    <citation type="journal article" date="2018" name="Front. Plant Sci.">
        <title>Red Clover (Trifolium pratense) and Zigzag Clover (T. medium) - A Picture of Genomic Similarities and Differences.</title>
        <authorList>
            <person name="Dluhosova J."/>
            <person name="Istvanek J."/>
            <person name="Nedelnik J."/>
            <person name="Repkova J."/>
        </authorList>
    </citation>
    <scope>NUCLEOTIDE SEQUENCE [LARGE SCALE GENOMIC DNA]</scope>
    <source>
        <strain evidence="4">cv. 10/8</strain>
        <tissue evidence="3">Leaf</tissue>
    </source>
</reference>
<evidence type="ECO:0000259" key="2">
    <source>
        <dbReference type="PROSITE" id="PS50158"/>
    </source>
</evidence>
<keyword evidence="4" id="KW-1185">Reference proteome</keyword>
<dbReference type="EMBL" id="LXQA010091134">
    <property type="protein sequence ID" value="MCI14137.1"/>
    <property type="molecule type" value="Genomic_DNA"/>
</dbReference>
<comment type="caution">
    <text evidence="3">The sequence shown here is derived from an EMBL/GenBank/DDBJ whole genome shotgun (WGS) entry which is preliminary data.</text>
</comment>
<dbReference type="GO" id="GO:0008270">
    <property type="term" value="F:zinc ion binding"/>
    <property type="evidence" value="ECO:0007669"/>
    <property type="project" value="UniProtKB-KW"/>
</dbReference>
<sequence length="241" mass="26652">CPKKEDKCFRCGKLGHRANACQEKVVCFNCGEEGHKSLECKKLKTTIGKVFALSGEGADQVDNLIKGTCFIYDIPLIAIIDTGATHSFISVDCAKRLNIPMTEIPGCMKIETPSSGSVTTQLVCLNCPVTVFGRHFGMDLVCIPLSGIDVIFGMNWLIFNRVHINCCAKTVMFPKPEEDSQLMSSKEMRKSLSEQAEVFAMFASLKLESGNKMEELPVVREFPDVFPGDVSDLPPEREVEF</sequence>
<dbReference type="PROSITE" id="PS50158">
    <property type="entry name" value="ZF_CCHC"/>
    <property type="match status" value="2"/>
</dbReference>
<dbReference type="PANTHER" id="PTHR15503:SF42">
    <property type="entry name" value="ZINC FINGER, CCHC-TYPE, RETROTRANSPOSON GAG DOMAIN, ASPARTIC PEPTIDASE DOMAIN PROTEIN-RELATED"/>
    <property type="match status" value="1"/>
</dbReference>
<keyword evidence="1" id="KW-0862">Zinc</keyword>
<feature type="non-terminal residue" evidence="3">
    <location>
        <position position="241"/>
    </location>
</feature>
<dbReference type="Gene3D" id="4.10.60.10">
    <property type="entry name" value="Zinc finger, CCHC-type"/>
    <property type="match status" value="1"/>
</dbReference>
<dbReference type="InterPro" id="IPR001878">
    <property type="entry name" value="Znf_CCHC"/>
</dbReference>
<dbReference type="InterPro" id="IPR032567">
    <property type="entry name" value="RTL1-rel"/>
</dbReference>
<dbReference type="Proteomes" id="UP000265520">
    <property type="component" value="Unassembled WGS sequence"/>
</dbReference>
<keyword evidence="1" id="KW-0863">Zinc-finger</keyword>
<feature type="domain" description="CCHC-type" evidence="2">
    <location>
        <begin position="27"/>
        <end position="42"/>
    </location>
</feature>
<dbReference type="InterPro" id="IPR021109">
    <property type="entry name" value="Peptidase_aspartic_dom_sf"/>
</dbReference>
<dbReference type="Gene3D" id="2.40.70.10">
    <property type="entry name" value="Acid Proteases"/>
    <property type="match status" value="1"/>
</dbReference>
<dbReference type="AlphaFoldDB" id="A0A392PR55"/>
<dbReference type="PANTHER" id="PTHR15503">
    <property type="entry name" value="LDOC1 RELATED"/>
    <property type="match status" value="1"/>
</dbReference>